<dbReference type="AlphaFoldDB" id="A0A0F9B4V7"/>
<comment type="caution">
    <text evidence="1">The sequence shown here is derived from an EMBL/GenBank/DDBJ whole genome shotgun (WGS) entry which is preliminary data.</text>
</comment>
<gene>
    <name evidence="1" type="ORF">LCGC14_2572140</name>
</gene>
<accession>A0A0F9B4V7</accession>
<dbReference type="EMBL" id="LAZR01042729">
    <property type="protein sequence ID" value="KKL08812.1"/>
    <property type="molecule type" value="Genomic_DNA"/>
</dbReference>
<feature type="non-terminal residue" evidence="1">
    <location>
        <position position="25"/>
    </location>
</feature>
<reference evidence="1" key="1">
    <citation type="journal article" date="2015" name="Nature">
        <title>Complex archaea that bridge the gap between prokaryotes and eukaryotes.</title>
        <authorList>
            <person name="Spang A."/>
            <person name="Saw J.H."/>
            <person name="Jorgensen S.L."/>
            <person name="Zaremba-Niedzwiedzka K."/>
            <person name="Martijn J."/>
            <person name="Lind A.E."/>
            <person name="van Eijk R."/>
            <person name="Schleper C."/>
            <person name="Guy L."/>
            <person name="Ettema T.J."/>
        </authorList>
    </citation>
    <scope>NUCLEOTIDE SEQUENCE</scope>
</reference>
<protein>
    <submittedName>
        <fullName evidence="1">Uncharacterized protein</fullName>
    </submittedName>
</protein>
<name>A0A0F9B4V7_9ZZZZ</name>
<proteinExistence type="predicted"/>
<evidence type="ECO:0000313" key="1">
    <source>
        <dbReference type="EMBL" id="KKL08812.1"/>
    </source>
</evidence>
<sequence length="25" mass="2599">MSVSVTSTNVGTPPEKLYSNLVFGA</sequence>
<organism evidence="1">
    <name type="scientific">marine sediment metagenome</name>
    <dbReference type="NCBI Taxonomy" id="412755"/>
    <lineage>
        <taxon>unclassified sequences</taxon>
        <taxon>metagenomes</taxon>
        <taxon>ecological metagenomes</taxon>
    </lineage>
</organism>